<evidence type="ECO:0000313" key="1">
    <source>
        <dbReference type="EMBL" id="CAA9412120.1"/>
    </source>
</evidence>
<gene>
    <name evidence="1" type="ORF">AVDCRST_MAG64-2429</name>
</gene>
<reference evidence="1" key="1">
    <citation type="submission" date="2020-02" db="EMBL/GenBank/DDBJ databases">
        <authorList>
            <person name="Meier V. D."/>
        </authorList>
    </citation>
    <scope>NUCLEOTIDE SEQUENCE</scope>
    <source>
        <strain evidence="1">AVDCRST_MAG64</strain>
    </source>
</reference>
<protein>
    <recommendedName>
        <fullName evidence="2">Periplasmic membrane protein</fullName>
    </recommendedName>
</protein>
<dbReference type="EMBL" id="CADCUQ010000529">
    <property type="protein sequence ID" value="CAA9412120.1"/>
    <property type="molecule type" value="Genomic_DNA"/>
</dbReference>
<name>A0A6J4PCG4_9BACT</name>
<accession>A0A6J4PCG4</accession>
<dbReference type="AlphaFoldDB" id="A0A6J4PCG4"/>
<sequence length="199" mass="22142">MTSERKARASQDLPVTAFPTPAAWEAWLATHHASSPGLWLKFAKKDSGIDSVTYPEALDGALCYGWIDGQVKRLDETYYLQRYTPRGPRSKWSKINRGKVAALTAAGRMKPAGLRQVDAAKADGRWDAAYDSPKTATVPDDLRRALDADPRAAAFFAALDGRNRYAILYQLQDARRPDTRARRIAKFVAMLAKGEKLYP</sequence>
<proteinExistence type="predicted"/>
<dbReference type="Pfam" id="PF13376">
    <property type="entry name" value="OmdA"/>
    <property type="match status" value="1"/>
</dbReference>
<organism evidence="1">
    <name type="scientific">uncultured Phycisphaerae bacterium</name>
    <dbReference type="NCBI Taxonomy" id="904963"/>
    <lineage>
        <taxon>Bacteria</taxon>
        <taxon>Pseudomonadati</taxon>
        <taxon>Planctomycetota</taxon>
        <taxon>Phycisphaerae</taxon>
        <taxon>environmental samples</taxon>
    </lineage>
</organism>
<evidence type="ECO:0008006" key="2">
    <source>
        <dbReference type="Google" id="ProtNLM"/>
    </source>
</evidence>